<gene>
    <name evidence="2" type="ORF">AVDCRST_MAG28-2621</name>
</gene>
<accession>A0A6J4QY70</accession>
<organism evidence="2">
    <name type="scientific">uncultured Rubrobacteraceae bacterium</name>
    <dbReference type="NCBI Taxonomy" id="349277"/>
    <lineage>
        <taxon>Bacteria</taxon>
        <taxon>Bacillati</taxon>
        <taxon>Actinomycetota</taxon>
        <taxon>Rubrobacteria</taxon>
        <taxon>Rubrobacterales</taxon>
        <taxon>Rubrobacteraceae</taxon>
        <taxon>environmental samples</taxon>
    </lineage>
</organism>
<feature type="region of interest" description="Disordered" evidence="1">
    <location>
        <begin position="77"/>
        <end position="225"/>
    </location>
</feature>
<feature type="non-terminal residue" evidence="2">
    <location>
        <position position="1"/>
    </location>
</feature>
<protein>
    <submittedName>
        <fullName evidence="2">Uncharacterized protein</fullName>
    </submittedName>
</protein>
<proteinExistence type="predicted"/>
<evidence type="ECO:0000313" key="2">
    <source>
        <dbReference type="EMBL" id="CAA9457105.1"/>
    </source>
</evidence>
<evidence type="ECO:0000256" key="1">
    <source>
        <dbReference type="SAM" id="MobiDB-lite"/>
    </source>
</evidence>
<reference evidence="2" key="1">
    <citation type="submission" date="2020-02" db="EMBL/GenBank/DDBJ databases">
        <authorList>
            <person name="Meier V. D."/>
        </authorList>
    </citation>
    <scope>NUCLEOTIDE SEQUENCE</scope>
    <source>
        <strain evidence="2">AVDCRST_MAG28</strain>
    </source>
</reference>
<feature type="compositionally biased region" description="Basic residues" evidence="1">
    <location>
        <begin position="34"/>
        <end position="46"/>
    </location>
</feature>
<dbReference type="AlphaFoldDB" id="A0A6J4QY70"/>
<feature type="non-terminal residue" evidence="2">
    <location>
        <position position="258"/>
    </location>
</feature>
<feature type="region of interest" description="Disordered" evidence="1">
    <location>
        <begin position="1"/>
        <end position="46"/>
    </location>
</feature>
<name>A0A6J4QY70_9ACTN</name>
<dbReference type="EMBL" id="CADCVE010000058">
    <property type="protein sequence ID" value="CAA9457105.1"/>
    <property type="molecule type" value="Genomic_DNA"/>
</dbReference>
<sequence length="258" mass="27984">ARIGDRRLGPSHSRTRRRGCGPEPLREAGPGARYSHRRGPRVRATRGYRVCDQLHLRAGEPGGGRAAPVRDGWVRGLDLRPPGQGRALRLTGSRRDYRSGGRGYCGAVAPASGHTRDRPLPHTTGRNGHRKRHEHNEPHARKGPGRPDGAAAQGGGSPGARSDQPPGRLSHSKDCAAQRHATSNRLHEDDGDYLSTGGDGRHDHRWRRPARGSAAADSGHVHAPRERLYSSHPGWAAILPILLHHSPPTTARSTTRQV</sequence>